<gene>
    <name evidence="1" type="ORF">H9950_07495</name>
</gene>
<dbReference type="EMBL" id="DWZI01000038">
    <property type="protein sequence ID" value="HJA86016.1"/>
    <property type="molecule type" value="Genomic_DNA"/>
</dbReference>
<evidence type="ECO:0000313" key="2">
    <source>
        <dbReference type="Proteomes" id="UP000823862"/>
    </source>
</evidence>
<evidence type="ECO:0000313" key="1">
    <source>
        <dbReference type="EMBL" id="HJA86016.1"/>
    </source>
</evidence>
<dbReference type="InterPro" id="IPR036388">
    <property type="entry name" value="WH-like_DNA-bd_sf"/>
</dbReference>
<organism evidence="1 2">
    <name type="scientific">Candidatus Bacteroides avicola</name>
    <dbReference type="NCBI Taxonomy" id="2838468"/>
    <lineage>
        <taxon>Bacteria</taxon>
        <taxon>Pseudomonadati</taxon>
        <taxon>Bacteroidota</taxon>
        <taxon>Bacteroidia</taxon>
        <taxon>Bacteroidales</taxon>
        <taxon>Bacteroidaceae</taxon>
        <taxon>Bacteroides</taxon>
    </lineage>
</organism>
<reference evidence="1" key="2">
    <citation type="submission" date="2021-04" db="EMBL/GenBank/DDBJ databases">
        <authorList>
            <person name="Gilroy R."/>
        </authorList>
    </citation>
    <scope>NUCLEOTIDE SEQUENCE</scope>
    <source>
        <strain evidence="1">ChiHjej12B11-9795</strain>
    </source>
</reference>
<dbReference type="Gene3D" id="1.10.10.10">
    <property type="entry name" value="Winged helix-like DNA-binding domain superfamily/Winged helix DNA-binding domain"/>
    <property type="match status" value="1"/>
</dbReference>
<proteinExistence type="predicted"/>
<reference evidence="1" key="1">
    <citation type="journal article" date="2021" name="PeerJ">
        <title>Extensive microbial diversity within the chicken gut microbiome revealed by metagenomics and culture.</title>
        <authorList>
            <person name="Gilroy R."/>
            <person name="Ravi A."/>
            <person name="Getino M."/>
            <person name="Pursley I."/>
            <person name="Horton D.L."/>
            <person name="Alikhan N.F."/>
            <person name="Baker D."/>
            <person name="Gharbi K."/>
            <person name="Hall N."/>
            <person name="Watson M."/>
            <person name="Adriaenssens E.M."/>
            <person name="Foster-Nyarko E."/>
            <person name="Jarju S."/>
            <person name="Secka A."/>
            <person name="Antonio M."/>
            <person name="Oren A."/>
            <person name="Chaudhuri R.R."/>
            <person name="La Ragione R."/>
            <person name="Hildebrand F."/>
            <person name="Pallen M.J."/>
        </authorList>
    </citation>
    <scope>NUCLEOTIDE SEQUENCE</scope>
    <source>
        <strain evidence="1">ChiHjej12B11-9795</strain>
    </source>
</reference>
<protein>
    <submittedName>
        <fullName evidence="1">Winged helix-turn-helix domain-containing protein</fullName>
    </submittedName>
</protein>
<comment type="caution">
    <text evidence="1">The sequence shown here is derived from an EMBL/GenBank/DDBJ whole genome shotgun (WGS) entry which is preliminary data.</text>
</comment>
<dbReference type="InterPro" id="IPR019707">
    <property type="entry name" value="DUF2582"/>
</dbReference>
<accession>A0A9D2HWR1</accession>
<dbReference type="Pfam" id="PF10771">
    <property type="entry name" value="DUF2582"/>
    <property type="match status" value="1"/>
</dbReference>
<dbReference type="AlphaFoldDB" id="A0A9D2HWR1"/>
<sequence length="72" mass="8358">MESNLIGKNAGTIWNILHESNERVEVARLKKESHLTDDEFWAAIGWLSRESKLFYATEKKGRKNIGYYTLAE</sequence>
<name>A0A9D2HWR1_9BACE</name>
<dbReference type="Proteomes" id="UP000823862">
    <property type="component" value="Unassembled WGS sequence"/>
</dbReference>